<evidence type="ECO:0000256" key="2">
    <source>
        <dbReference type="SAM" id="Phobius"/>
    </source>
</evidence>
<reference evidence="5" key="1">
    <citation type="submission" date="2022-08" db="EMBL/GenBank/DDBJ databases">
        <title>Corynebacterium sp. nov., isolated from clinical breast specimens.</title>
        <authorList>
            <person name="Zhang T."/>
        </authorList>
    </citation>
    <scope>NUCLEOTIDE SEQUENCE</scope>
    <source>
        <strain evidence="5">CCUG 57942</strain>
    </source>
</reference>
<gene>
    <name evidence="5" type="ORF">NUW87_04375</name>
</gene>
<evidence type="ECO:0000313" key="6">
    <source>
        <dbReference type="Proteomes" id="UP001071110"/>
    </source>
</evidence>
<keyword evidence="6" id="KW-1185">Reference proteome</keyword>
<dbReference type="RefSeq" id="WP_269027368.1">
    <property type="nucleotide sequence ID" value="NZ_BAABDP010000004.1"/>
</dbReference>
<organism evidence="5 6">
    <name type="scientific">Corynebacterium pilbarense</name>
    <dbReference type="NCBI Taxonomy" id="1288393"/>
    <lineage>
        <taxon>Bacteria</taxon>
        <taxon>Bacillati</taxon>
        <taxon>Actinomycetota</taxon>
        <taxon>Actinomycetes</taxon>
        <taxon>Mycobacteriales</taxon>
        <taxon>Corynebacteriaceae</taxon>
        <taxon>Corynebacterium</taxon>
    </lineage>
</organism>
<dbReference type="Pfam" id="PF13810">
    <property type="entry name" value="DUF4185"/>
    <property type="match status" value="1"/>
</dbReference>
<feature type="compositionally biased region" description="Low complexity" evidence="1">
    <location>
        <begin position="33"/>
        <end position="42"/>
    </location>
</feature>
<feature type="transmembrane region" description="Helical" evidence="2">
    <location>
        <begin position="449"/>
        <end position="470"/>
    </location>
</feature>
<feature type="region of interest" description="Disordered" evidence="1">
    <location>
        <begin position="29"/>
        <end position="72"/>
    </location>
</feature>
<feature type="chain" id="PRO_5040206583" evidence="3">
    <location>
        <begin position="32"/>
        <end position="484"/>
    </location>
</feature>
<keyword evidence="2" id="KW-1133">Transmembrane helix</keyword>
<dbReference type="Proteomes" id="UP001071110">
    <property type="component" value="Unassembled WGS sequence"/>
</dbReference>
<keyword evidence="2" id="KW-0472">Membrane</keyword>
<sequence length="484" mass="53160">MRTQTTPKILLSAGVASALALTAVTAPQAHAESSLSSLSSSSGTPAKKKREKKPWVPVEPPKKTASKPLRLPNGTTIQIMDDVLGKYSAHTGFRSGDLGAMAPMGNGEFAMIFGDSFRGDFGQGWMSPVGVVATMDEDGFIKILRPIDNTSEVSDMISYRRVNQSTLIPSDVINIDGTLYLHGTFHAPAFGDVVSSNVWKSDDGGKTWKEISSTRGNHMGGVTQLISWDKGPDGYIYATTTKFGRDSAVYLFRFKPEDIDNPGNWEGYSAQIDKWTNEAEPILQDNVKAGEMCLRYIDGHWVLVMFNEDTLSVEVRISETLERDWDEVRVAKIARHGSWDSKQTPLNWSQPYGGYIVPGSHLDDMDIVVSQWNTTDNSRYTATQFNVKGLDKVYGIDADEVREEPEVTVVKQGSESTTDMEAEDNLVNDKPELFLSSEDSDALATLRTVGIILGVLAAIGAIGAVTLPMYRDMLPEPIQQMLPF</sequence>
<keyword evidence="2" id="KW-0812">Transmembrane</keyword>
<feature type="domain" description="DUF4185" evidence="4">
    <location>
        <begin position="89"/>
        <end position="385"/>
    </location>
</feature>
<dbReference type="Gene3D" id="2.130.10.10">
    <property type="entry name" value="YVTN repeat-like/Quinoprotein amine dehydrogenase"/>
    <property type="match status" value="1"/>
</dbReference>
<proteinExistence type="predicted"/>
<dbReference type="InterPro" id="IPR015943">
    <property type="entry name" value="WD40/YVTN_repeat-like_dom_sf"/>
</dbReference>
<dbReference type="CDD" id="cd15482">
    <property type="entry name" value="Sialidase_non-viral"/>
    <property type="match status" value="1"/>
</dbReference>
<keyword evidence="3" id="KW-0732">Signal</keyword>
<name>A0A9Q4IGT4_9CORY</name>
<protein>
    <submittedName>
        <fullName evidence="5">DUF4185 domain-containing protein</fullName>
    </submittedName>
</protein>
<dbReference type="EMBL" id="JANRML010000003">
    <property type="protein sequence ID" value="MCZ2220608.1"/>
    <property type="molecule type" value="Genomic_DNA"/>
</dbReference>
<evidence type="ECO:0000313" key="5">
    <source>
        <dbReference type="EMBL" id="MCZ2220608.1"/>
    </source>
</evidence>
<feature type="signal peptide" evidence="3">
    <location>
        <begin position="1"/>
        <end position="31"/>
    </location>
</feature>
<evidence type="ECO:0000256" key="1">
    <source>
        <dbReference type="SAM" id="MobiDB-lite"/>
    </source>
</evidence>
<dbReference type="InterPro" id="IPR025442">
    <property type="entry name" value="DUF4185"/>
</dbReference>
<comment type="caution">
    <text evidence="5">The sequence shown here is derived from an EMBL/GenBank/DDBJ whole genome shotgun (WGS) entry which is preliminary data.</text>
</comment>
<dbReference type="SUPFAM" id="SSF110296">
    <property type="entry name" value="Oligoxyloglucan reducing end-specific cellobiohydrolase"/>
    <property type="match status" value="1"/>
</dbReference>
<dbReference type="AlphaFoldDB" id="A0A9Q4IGT4"/>
<evidence type="ECO:0000256" key="3">
    <source>
        <dbReference type="SAM" id="SignalP"/>
    </source>
</evidence>
<evidence type="ECO:0000259" key="4">
    <source>
        <dbReference type="Pfam" id="PF13810"/>
    </source>
</evidence>
<accession>A0A9Q4IGT4</accession>